<dbReference type="GO" id="GO:0007059">
    <property type="term" value="P:chromosome segregation"/>
    <property type="evidence" value="ECO:0007669"/>
    <property type="project" value="UniProtKB-KW"/>
</dbReference>
<evidence type="ECO:0000256" key="3">
    <source>
        <dbReference type="ARBA" id="ARBA00022829"/>
    </source>
</evidence>
<feature type="domain" description="N-acetyltransferase" evidence="12">
    <location>
        <begin position="40"/>
        <end position="210"/>
    </location>
</feature>
<feature type="transmembrane region" description="Helical" evidence="11">
    <location>
        <begin position="12"/>
        <end position="30"/>
    </location>
</feature>
<dbReference type="CDD" id="cd04301">
    <property type="entry name" value="NAT_SF"/>
    <property type="match status" value="1"/>
</dbReference>
<keyword evidence="11" id="KW-0812">Transmembrane</keyword>
<dbReference type="InterPro" id="IPR045141">
    <property type="entry name" value="NAA60-like"/>
</dbReference>
<dbReference type="GO" id="GO:0004402">
    <property type="term" value="F:histone acetyltransferase activity"/>
    <property type="evidence" value="ECO:0007669"/>
    <property type="project" value="TreeGrafter"/>
</dbReference>
<evidence type="ECO:0000256" key="5">
    <source>
        <dbReference type="ARBA" id="ARBA00023315"/>
    </source>
</evidence>
<dbReference type="InterPro" id="IPR000182">
    <property type="entry name" value="GNAT_dom"/>
</dbReference>
<protein>
    <recommendedName>
        <fullName evidence="8">N-alpha-acetyltransferase 60</fullName>
        <ecNumber evidence="7">2.3.1.259</ecNumber>
        <ecNumber evidence="1">2.3.1.48</ecNumber>
    </recommendedName>
</protein>
<evidence type="ECO:0000256" key="2">
    <source>
        <dbReference type="ARBA" id="ARBA00022679"/>
    </source>
</evidence>
<reference evidence="14" key="1">
    <citation type="journal article" date="2017" name="Nat. Commun.">
        <title>The asparagus genome sheds light on the origin and evolution of a young Y chromosome.</title>
        <authorList>
            <person name="Harkess A."/>
            <person name="Zhou J."/>
            <person name="Xu C."/>
            <person name="Bowers J.E."/>
            <person name="Van der Hulst R."/>
            <person name="Ayyampalayam S."/>
            <person name="Mercati F."/>
            <person name="Riccardi P."/>
            <person name="McKain M.R."/>
            <person name="Kakrana A."/>
            <person name="Tang H."/>
            <person name="Ray J."/>
            <person name="Groenendijk J."/>
            <person name="Arikit S."/>
            <person name="Mathioni S.M."/>
            <person name="Nakano M."/>
            <person name="Shan H."/>
            <person name="Telgmann-Rauber A."/>
            <person name="Kanno A."/>
            <person name="Yue Z."/>
            <person name="Chen H."/>
            <person name="Li W."/>
            <person name="Chen Y."/>
            <person name="Xu X."/>
            <person name="Zhang Y."/>
            <person name="Luo S."/>
            <person name="Chen H."/>
            <person name="Gao J."/>
            <person name="Mao Z."/>
            <person name="Pires J.C."/>
            <person name="Luo M."/>
            <person name="Kudrna D."/>
            <person name="Wing R.A."/>
            <person name="Meyers B.C."/>
            <person name="Yi K."/>
            <person name="Kong H."/>
            <person name="Lavrijsen P."/>
            <person name="Sunseri F."/>
            <person name="Falavigna A."/>
            <person name="Ye Y."/>
            <person name="Leebens-Mack J.H."/>
            <person name="Chen G."/>
        </authorList>
    </citation>
    <scope>NUCLEOTIDE SEQUENCE [LARGE SCALE GENOMIC DNA]</scope>
    <source>
        <strain evidence="14">cv. DH0086</strain>
    </source>
</reference>
<dbReference type="OMA" id="IHFYKKM"/>
<comment type="catalytic activity">
    <reaction evidence="10">
        <text>N-terminal L-methionyl-[transmembrane protein] + acetyl-CoA = N-terminal N(alpha)-acetyl-L-methionyl-[transmembrane protein] + CoA + H(+)</text>
        <dbReference type="Rhea" id="RHEA:50604"/>
        <dbReference type="Rhea" id="RHEA-COMP:12745"/>
        <dbReference type="Rhea" id="RHEA-COMP:12746"/>
        <dbReference type="ChEBI" id="CHEBI:15378"/>
        <dbReference type="ChEBI" id="CHEBI:57287"/>
        <dbReference type="ChEBI" id="CHEBI:57288"/>
        <dbReference type="ChEBI" id="CHEBI:64731"/>
        <dbReference type="ChEBI" id="CHEBI:133414"/>
        <dbReference type="EC" id="2.3.1.259"/>
    </reaction>
</comment>
<keyword evidence="11" id="KW-1133">Transmembrane helix</keyword>
<organism evidence="13 14">
    <name type="scientific">Asparagus officinalis</name>
    <name type="common">Garden asparagus</name>
    <dbReference type="NCBI Taxonomy" id="4686"/>
    <lineage>
        <taxon>Eukaryota</taxon>
        <taxon>Viridiplantae</taxon>
        <taxon>Streptophyta</taxon>
        <taxon>Embryophyta</taxon>
        <taxon>Tracheophyta</taxon>
        <taxon>Spermatophyta</taxon>
        <taxon>Magnoliopsida</taxon>
        <taxon>Liliopsida</taxon>
        <taxon>Asparagales</taxon>
        <taxon>Asparagaceae</taxon>
        <taxon>Asparagoideae</taxon>
        <taxon>Asparagus</taxon>
    </lineage>
</organism>
<dbReference type="PANTHER" id="PTHR14744">
    <property type="entry name" value="N-ALPHA-ACETYLTRANSFERASE 60"/>
    <property type="match status" value="1"/>
</dbReference>
<dbReference type="EC" id="2.3.1.48" evidence="1"/>
<dbReference type="Gene3D" id="3.40.630.30">
    <property type="match status" value="1"/>
</dbReference>
<evidence type="ECO:0000256" key="6">
    <source>
        <dbReference type="ARBA" id="ARBA00025774"/>
    </source>
</evidence>
<evidence type="ECO:0000256" key="10">
    <source>
        <dbReference type="ARBA" id="ARBA00048848"/>
    </source>
</evidence>
<dbReference type="FunFam" id="3.40.630.30:FF:000041">
    <property type="entry name" value="Histone acetyltransferase MCC1 isoform A"/>
    <property type="match status" value="1"/>
</dbReference>
<evidence type="ECO:0000313" key="13">
    <source>
        <dbReference type="EMBL" id="ONK71740.1"/>
    </source>
</evidence>
<evidence type="ECO:0000256" key="4">
    <source>
        <dbReference type="ARBA" id="ARBA00022853"/>
    </source>
</evidence>
<comment type="catalytic activity">
    <reaction evidence="9">
        <text>L-lysyl-[protein] + acetyl-CoA = N(6)-acetyl-L-lysyl-[protein] + CoA + H(+)</text>
        <dbReference type="Rhea" id="RHEA:45948"/>
        <dbReference type="Rhea" id="RHEA-COMP:9752"/>
        <dbReference type="Rhea" id="RHEA-COMP:10731"/>
        <dbReference type="ChEBI" id="CHEBI:15378"/>
        <dbReference type="ChEBI" id="CHEBI:29969"/>
        <dbReference type="ChEBI" id="CHEBI:57287"/>
        <dbReference type="ChEBI" id="CHEBI:57288"/>
        <dbReference type="ChEBI" id="CHEBI:61930"/>
        <dbReference type="EC" id="2.3.1.48"/>
    </reaction>
</comment>
<dbReference type="EC" id="2.3.1.259" evidence="7"/>
<evidence type="ECO:0000256" key="1">
    <source>
        <dbReference type="ARBA" id="ARBA00013184"/>
    </source>
</evidence>
<evidence type="ECO:0000256" key="8">
    <source>
        <dbReference type="ARBA" id="ARBA00026144"/>
    </source>
</evidence>
<keyword evidence="4" id="KW-0156">Chromatin regulator</keyword>
<keyword evidence="3" id="KW-0159">Chromosome partition</keyword>
<gene>
    <name evidence="13" type="ORF">A4U43_C04F11880</name>
</gene>
<dbReference type="SUPFAM" id="SSF55729">
    <property type="entry name" value="Acyl-CoA N-acyltransferases (Nat)"/>
    <property type="match status" value="1"/>
</dbReference>
<accession>A0A5P1F5I6</accession>
<keyword evidence="11" id="KW-0472">Membrane</keyword>
<evidence type="ECO:0000256" key="11">
    <source>
        <dbReference type="SAM" id="Phobius"/>
    </source>
</evidence>
<dbReference type="PROSITE" id="PS51186">
    <property type="entry name" value="GNAT"/>
    <property type="match status" value="1"/>
</dbReference>
<dbReference type="PANTHER" id="PTHR14744:SF15">
    <property type="entry name" value="N-ALPHA-ACETYLTRANSFERASE 60"/>
    <property type="match status" value="1"/>
</dbReference>
<keyword evidence="14" id="KW-1185">Reference proteome</keyword>
<evidence type="ECO:0000256" key="9">
    <source>
        <dbReference type="ARBA" id="ARBA00048017"/>
    </source>
</evidence>
<keyword evidence="5" id="KW-0012">Acyltransferase</keyword>
<evidence type="ECO:0000313" key="14">
    <source>
        <dbReference type="Proteomes" id="UP000243459"/>
    </source>
</evidence>
<sequence length="282" mass="32268">MRHRWDNHCICIFFSNISVFKGLVVLLPMLDTRSIHFPTIIYRPMGPSDLEPLVKIHAALFPVRYEREFFLNVVNGRGITSWAAVAVGQPDGQSDELIGFVTTRIVAAKDSEIDNLLRYDISWKDPTLVYILTLGVVEHYRNLGIASSLIREVIKYASSITSCKAVYLHVIAYNNPAIHFYKKMLFKLVRRLQKFYYIDGQHYDSFLFVYYVNGGRSPCSPLQIVAEVAKYFRGVLKSLSSKIWKNAEKKISRRSKCKETSTLLVRNNTRILSSDSALCEAV</sequence>
<name>A0A5P1F5I6_ASPOF</name>
<evidence type="ECO:0000256" key="7">
    <source>
        <dbReference type="ARBA" id="ARBA00026111"/>
    </source>
</evidence>
<dbReference type="InterPro" id="IPR016181">
    <property type="entry name" value="Acyl_CoA_acyltransferase"/>
</dbReference>
<keyword evidence="2" id="KW-0808">Transferase</keyword>
<dbReference type="Proteomes" id="UP000243459">
    <property type="component" value="Chromosome 4"/>
</dbReference>
<dbReference type="EMBL" id="CM007384">
    <property type="protein sequence ID" value="ONK71740.1"/>
    <property type="molecule type" value="Genomic_DNA"/>
</dbReference>
<dbReference type="GO" id="GO:0120518">
    <property type="term" value="F:protein N-terminal-methionine acetyltransferase activity"/>
    <property type="evidence" value="ECO:0007669"/>
    <property type="project" value="UniProtKB-EC"/>
</dbReference>
<evidence type="ECO:0000259" key="12">
    <source>
        <dbReference type="PROSITE" id="PS51186"/>
    </source>
</evidence>
<dbReference type="Gramene" id="ONK71740">
    <property type="protein sequence ID" value="ONK71740"/>
    <property type="gene ID" value="A4U43_C04F11880"/>
</dbReference>
<comment type="similarity">
    <text evidence="6">Belongs to the acetyltransferase family. NAA60 subfamily.</text>
</comment>
<dbReference type="Pfam" id="PF00583">
    <property type="entry name" value="Acetyltransf_1"/>
    <property type="match status" value="1"/>
</dbReference>
<dbReference type="GO" id="GO:0000139">
    <property type="term" value="C:Golgi membrane"/>
    <property type="evidence" value="ECO:0007669"/>
    <property type="project" value="TreeGrafter"/>
</dbReference>
<proteinExistence type="inferred from homology"/>
<dbReference type="AlphaFoldDB" id="A0A5P1F5I6"/>